<dbReference type="Proteomes" id="UP000309788">
    <property type="component" value="Unassembled WGS sequence"/>
</dbReference>
<sequence>MKNTLRFKQFVKSLLVFMVIAQANVLAQPAIQWDKTIGSTGSEQLSSVLQSTDGGYILTGTSGAAGIGGDRTEPTTGDDEAWMVKLGPAGTKIWDDILDQYGITRVISTIQTTDGGFVIAGGSEVLDFLLKLDAARNVQWFYPFSPDNEFFTYTNLVEIAATTDGGFVAALTSNGRIQAGQKDENPIGGLDYLIIKFSASGAIQWNNTIGGTGQDYCSTIRQTADGGYIVAGTSSSGIGFDKTEAPKLGTDLWIVKLNANGVVVWDKTIGGPTVQSIIQSADGGYIAGGYSNTNAGGDKSENSKGGYDMWIVKLDPAGSVVWDRTIGGSGNDYVYGLFENPDGSIILGGQSDSGIGETRQKQAGNRLIYG</sequence>
<feature type="chain" id="PRO_5024345468" description="T9SS C-terminal target domain-containing protein" evidence="1">
    <location>
        <begin position="24"/>
        <end position="370"/>
    </location>
</feature>
<evidence type="ECO:0000313" key="2">
    <source>
        <dbReference type="EMBL" id="TLU96036.1"/>
    </source>
</evidence>
<dbReference type="EMBL" id="VCEI01000011">
    <property type="protein sequence ID" value="TLU96036.1"/>
    <property type="molecule type" value="Genomic_DNA"/>
</dbReference>
<keyword evidence="1" id="KW-0732">Signal</keyword>
<protein>
    <recommendedName>
        <fullName evidence="4">T9SS C-terminal target domain-containing protein</fullName>
    </recommendedName>
</protein>
<feature type="signal peptide" evidence="1">
    <location>
        <begin position="1"/>
        <end position="23"/>
    </location>
</feature>
<dbReference type="InterPro" id="IPR011047">
    <property type="entry name" value="Quinoprotein_ADH-like_sf"/>
</dbReference>
<comment type="caution">
    <text evidence="2">The sequence shown here is derived from an EMBL/GenBank/DDBJ whole genome shotgun (WGS) entry which is preliminary data.</text>
</comment>
<accession>A0A5R9KIX2</accession>
<evidence type="ECO:0008006" key="4">
    <source>
        <dbReference type="Google" id="ProtNLM"/>
    </source>
</evidence>
<gene>
    <name evidence="2" type="ORF">FEM55_02495</name>
</gene>
<dbReference type="PANTHER" id="PTHR42754:SF1">
    <property type="entry name" value="LIPOPROTEIN"/>
    <property type="match status" value="1"/>
</dbReference>
<evidence type="ECO:0000313" key="3">
    <source>
        <dbReference type="Proteomes" id="UP000309788"/>
    </source>
</evidence>
<dbReference type="PANTHER" id="PTHR42754">
    <property type="entry name" value="ENDOGLUCANASE"/>
    <property type="match status" value="1"/>
</dbReference>
<dbReference type="AlphaFoldDB" id="A0A5R9KIX2"/>
<evidence type="ECO:0000256" key="1">
    <source>
        <dbReference type="SAM" id="SignalP"/>
    </source>
</evidence>
<keyword evidence="3" id="KW-1185">Reference proteome</keyword>
<dbReference type="RefSeq" id="WP_138279730.1">
    <property type="nucleotide sequence ID" value="NZ_BMGE01000001.1"/>
</dbReference>
<name>A0A5R9KIX2_9BACT</name>
<dbReference type="OrthoDB" id="9811934at2"/>
<reference evidence="2 3" key="1">
    <citation type="submission" date="2019-05" db="EMBL/GenBank/DDBJ databases">
        <authorList>
            <person name="Qu J.-H."/>
        </authorList>
    </citation>
    <scope>NUCLEOTIDE SEQUENCE [LARGE SCALE GENOMIC DNA]</scope>
    <source>
        <strain evidence="2 3">Z12</strain>
    </source>
</reference>
<proteinExistence type="predicted"/>
<dbReference type="SUPFAM" id="SSF50998">
    <property type="entry name" value="Quinoprotein alcohol dehydrogenase-like"/>
    <property type="match status" value="1"/>
</dbReference>
<dbReference type="Gene3D" id="2.80.10.50">
    <property type="match status" value="1"/>
</dbReference>
<organism evidence="2 3">
    <name type="scientific">Dyadobacter sediminis</name>
    <dbReference type="NCBI Taxonomy" id="1493691"/>
    <lineage>
        <taxon>Bacteria</taxon>
        <taxon>Pseudomonadati</taxon>
        <taxon>Bacteroidota</taxon>
        <taxon>Cytophagia</taxon>
        <taxon>Cytophagales</taxon>
        <taxon>Spirosomataceae</taxon>
        <taxon>Dyadobacter</taxon>
    </lineage>
</organism>